<keyword evidence="6" id="KW-0808">Transferase</keyword>
<dbReference type="InterPro" id="IPR012318">
    <property type="entry name" value="HTH_CRP"/>
</dbReference>
<dbReference type="EMBL" id="FZNY01000002">
    <property type="protein sequence ID" value="SNR73287.1"/>
    <property type="molecule type" value="Genomic_DNA"/>
</dbReference>
<keyword evidence="6" id="KW-0418">Kinase</keyword>
<feature type="domain" description="Cyclic nucleotide-binding" evidence="4">
    <location>
        <begin position="12"/>
        <end position="95"/>
    </location>
</feature>
<evidence type="ECO:0000259" key="4">
    <source>
        <dbReference type="PROSITE" id="PS50042"/>
    </source>
</evidence>
<keyword evidence="1" id="KW-0805">Transcription regulation</keyword>
<dbReference type="AlphaFoldDB" id="A0A238YQ66"/>
<evidence type="ECO:0000256" key="3">
    <source>
        <dbReference type="ARBA" id="ARBA00023163"/>
    </source>
</evidence>
<evidence type="ECO:0000313" key="7">
    <source>
        <dbReference type="Proteomes" id="UP000198379"/>
    </source>
</evidence>
<dbReference type="PANTHER" id="PTHR24567:SF26">
    <property type="entry name" value="REGULATORY PROTEIN YEIL"/>
    <property type="match status" value="1"/>
</dbReference>
<dbReference type="RefSeq" id="WP_089371032.1">
    <property type="nucleotide sequence ID" value="NZ_BMEP01000001.1"/>
</dbReference>
<keyword evidence="3" id="KW-0804">Transcription</keyword>
<dbReference type="InterPro" id="IPR014710">
    <property type="entry name" value="RmlC-like_jellyroll"/>
</dbReference>
<dbReference type="SUPFAM" id="SSF51206">
    <property type="entry name" value="cAMP-binding domain-like"/>
    <property type="match status" value="1"/>
</dbReference>
<dbReference type="Pfam" id="PF00027">
    <property type="entry name" value="cNMP_binding"/>
    <property type="match status" value="1"/>
</dbReference>
<dbReference type="Gene3D" id="1.10.10.10">
    <property type="entry name" value="Winged helix-like DNA-binding domain superfamily/Winged helix DNA-binding domain"/>
    <property type="match status" value="1"/>
</dbReference>
<dbReference type="InterPro" id="IPR050397">
    <property type="entry name" value="Env_Response_Regulators"/>
</dbReference>
<dbReference type="InterPro" id="IPR036390">
    <property type="entry name" value="WH_DNA-bd_sf"/>
</dbReference>
<dbReference type="PROSITE" id="PS51063">
    <property type="entry name" value="HTH_CRP_2"/>
    <property type="match status" value="1"/>
</dbReference>
<evidence type="ECO:0000313" key="6">
    <source>
        <dbReference type="EMBL" id="SNR73287.1"/>
    </source>
</evidence>
<dbReference type="GO" id="GO:0005829">
    <property type="term" value="C:cytosol"/>
    <property type="evidence" value="ECO:0007669"/>
    <property type="project" value="TreeGrafter"/>
</dbReference>
<protein>
    <submittedName>
        <fullName evidence="6">cAMP-binding domain of CRP or a regulatory subunit of cAMP-dependent protein kinases</fullName>
    </submittedName>
</protein>
<keyword evidence="7" id="KW-1185">Reference proteome</keyword>
<keyword evidence="2" id="KW-0238">DNA-binding</keyword>
<name>A0A238YQ66_9FLAO</name>
<dbReference type="InterPro" id="IPR036388">
    <property type="entry name" value="WH-like_DNA-bd_sf"/>
</dbReference>
<dbReference type="InterPro" id="IPR018490">
    <property type="entry name" value="cNMP-bd_dom_sf"/>
</dbReference>
<dbReference type="GO" id="GO:0016301">
    <property type="term" value="F:kinase activity"/>
    <property type="evidence" value="ECO:0007669"/>
    <property type="project" value="UniProtKB-KW"/>
</dbReference>
<dbReference type="SMART" id="SM00419">
    <property type="entry name" value="HTH_CRP"/>
    <property type="match status" value="1"/>
</dbReference>
<dbReference type="Pfam" id="PF13545">
    <property type="entry name" value="HTH_Crp_2"/>
    <property type="match status" value="1"/>
</dbReference>
<dbReference type="Gene3D" id="2.60.120.10">
    <property type="entry name" value="Jelly Rolls"/>
    <property type="match status" value="1"/>
</dbReference>
<dbReference type="SMART" id="SM00100">
    <property type="entry name" value="cNMP"/>
    <property type="match status" value="1"/>
</dbReference>
<evidence type="ECO:0000256" key="1">
    <source>
        <dbReference type="ARBA" id="ARBA00023015"/>
    </source>
</evidence>
<evidence type="ECO:0000259" key="5">
    <source>
        <dbReference type="PROSITE" id="PS51063"/>
    </source>
</evidence>
<reference evidence="6 7" key="1">
    <citation type="submission" date="2017-06" db="EMBL/GenBank/DDBJ databases">
        <authorList>
            <person name="Kim H.J."/>
            <person name="Triplett B.A."/>
        </authorList>
    </citation>
    <scope>NUCLEOTIDE SEQUENCE [LARGE SCALE GENOMIC DNA]</scope>
    <source>
        <strain evidence="6 7">DSM 25597</strain>
    </source>
</reference>
<sequence length="222" mass="25910">MKKTWFLEDVNVFGLLCPHKFKRFKKSHKFSQYKKRDYIYSEDDNANKVYLIEKGKVKLGYYGENGEEVIKAILTKGELFGEKAILGVENRTEFAQSLDHNTSICPVSVETMQDLMRDNESFSLKMYKFLGIRFKKLERRLEVLLFKDTKTRVLEFIKELEDDYGYCCPETGDTVINHPYTQKDIATLIGTSRPTLNTILNELKSVDTLDFNGKEIRLKQTD</sequence>
<dbReference type="Proteomes" id="UP000198379">
    <property type="component" value="Unassembled WGS sequence"/>
</dbReference>
<dbReference type="PROSITE" id="PS50042">
    <property type="entry name" value="CNMP_BINDING_3"/>
    <property type="match status" value="1"/>
</dbReference>
<proteinExistence type="predicted"/>
<dbReference type="OrthoDB" id="9788438at2"/>
<dbReference type="PANTHER" id="PTHR24567">
    <property type="entry name" value="CRP FAMILY TRANSCRIPTIONAL REGULATORY PROTEIN"/>
    <property type="match status" value="1"/>
</dbReference>
<dbReference type="GO" id="GO:0003700">
    <property type="term" value="F:DNA-binding transcription factor activity"/>
    <property type="evidence" value="ECO:0007669"/>
    <property type="project" value="TreeGrafter"/>
</dbReference>
<feature type="domain" description="HTH crp-type" evidence="5">
    <location>
        <begin position="147"/>
        <end position="222"/>
    </location>
</feature>
<dbReference type="CDD" id="cd00038">
    <property type="entry name" value="CAP_ED"/>
    <property type="match status" value="1"/>
</dbReference>
<organism evidence="6 7">
    <name type="scientific">Dokdonia pacifica</name>
    <dbReference type="NCBI Taxonomy" id="1627892"/>
    <lineage>
        <taxon>Bacteria</taxon>
        <taxon>Pseudomonadati</taxon>
        <taxon>Bacteroidota</taxon>
        <taxon>Flavobacteriia</taxon>
        <taxon>Flavobacteriales</taxon>
        <taxon>Flavobacteriaceae</taxon>
        <taxon>Dokdonia</taxon>
    </lineage>
</organism>
<dbReference type="InterPro" id="IPR000595">
    <property type="entry name" value="cNMP-bd_dom"/>
</dbReference>
<accession>A0A238YQ66</accession>
<gene>
    <name evidence="6" type="ORF">SAMN06265376_102270</name>
</gene>
<evidence type="ECO:0000256" key="2">
    <source>
        <dbReference type="ARBA" id="ARBA00023125"/>
    </source>
</evidence>
<dbReference type="SUPFAM" id="SSF46785">
    <property type="entry name" value="Winged helix' DNA-binding domain"/>
    <property type="match status" value="1"/>
</dbReference>
<dbReference type="GO" id="GO:0003677">
    <property type="term" value="F:DNA binding"/>
    <property type="evidence" value="ECO:0007669"/>
    <property type="project" value="UniProtKB-KW"/>
</dbReference>